<proteinExistence type="predicted"/>
<evidence type="ECO:0000259" key="1">
    <source>
        <dbReference type="Pfam" id="PF00931"/>
    </source>
</evidence>
<dbReference type="SUPFAM" id="SSF52540">
    <property type="entry name" value="P-loop containing nucleoside triphosphate hydrolases"/>
    <property type="match status" value="1"/>
</dbReference>
<reference evidence="2 3" key="1">
    <citation type="submission" date="2022-10" db="EMBL/GenBank/DDBJ databases">
        <authorList>
            <person name="Xie J."/>
            <person name="Shen N."/>
        </authorList>
    </citation>
    <scope>NUCLEOTIDE SEQUENCE [LARGE SCALE GENOMIC DNA]</scope>
    <source>
        <strain evidence="2 3">YIM65594</strain>
    </source>
</reference>
<evidence type="ECO:0000313" key="3">
    <source>
        <dbReference type="Proteomes" id="UP001354931"/>
    </source>
</evidence>
<organism evidence="2 3">
    <name type="scientific">Streptomyces endophyticus</name>
    <dbReference type="NCBI Taxonomy" id="714166"/>
    <lineage>
        <taxon>Bacteria</taxon>
        <taxon>Bacillati</taxon>
        <taxon>Actinomycetota</taxon>
        <taxon>Actinomycetes</taxon>
        <taxon>Kitasatosporales</taxon>
        <taxon>Streptomycetaceae</taxon>
        <taxon>Streptomyces</taxon>
    </lineage>
</organism>
<dbReference type="Pfam" id="PF00931">
    <property type="entry name" value="NB-ARC"/>
    <property type="match status" value="1"/>
</dbReference>
<dbReference type="InterPro" id="IPR002182">
    <property type="entry name" value="NB-ARC"/>
</dbReference>
<dbReference type="EMBL" id="JAOZYC010000129">
    <property type="protein sequence ID" value="MEB8340117.1"/>
    <property type="molecule type" value="Genomic_DNA"/>
</dbReference>
<dbReference type="Proteomes" id="UP001354931">
    <property type="component" value="Unassembled WGS sequence"/>
</dbReference>
<dbReference type="PANTHER" id="PTHR47691">
    <property type="entry name" value="REGULATOR-RELATED"/>
    <property type="match status" value="1"/>
</dbReference>
<sequence length="706" mass="76487">MGSSRQEWTAGNLPPETTGFVGRESELSALTDLVTGDRLVTLTGVGGVGKTRLAKRVGAGVRAHFPDGVWLVELSPLKGAASIALAVYEALRLSDQSTRPAVEVVTDWLADKRLLLILDCCEHLTAGCAEIARTVRAAAPGVHVLATSRTRLQAPAERAVPVAPLPVTVAARRDPAFADAAVLFAQRAAEALPPVALAEEDGAAVAEICVRLEGIPLAIELAAARLTEMSLDELCRRLRTRFELLTRQADGTYGRHDREDARHQALRTTIGWSHELCTPLERLAWARLSVFADGFEQDAAARVCAGGPIGDSQVPGLLSGLVDKSIVQRTDTPCGLRYAMLDTLREYGEQWLQGLGEEQCTRRRHQDHYLRLARRGCDEWAGPDQVLWCERARAEHANMRAAMDFCLITRGDGTCLEMAGCLGFLWRHCGFSRDGERYLDVVLDLDPEPSPARTWALFARSSIAFARGDLRAAVHWGTACTTAASQPGQRDSGAAAGAAAVLGMGLAMRGELTRAAEVLDGAPYQRVREARYEITPLQIRLSRLYTHLHMSEFDRARTVSDALRADCRRYGERWVCSYADYLQAMLDLAQGDAESATRHARAALEGHHALHNTTGIAVVLDALASAVVAGGDAGQAAWLLGFGGHAWQIVGSTQMDSPGLVAVRQACERRVQQAVGDAAYETAFRKGLETTLDDGLDTILHTVRWG</sequence>
<name>A0ABU6F7W3_9ACTN</name>
<evidence type="ECO:0000313" key="2">
    <source>
        <dbReference type="EMBL" id="MEB8340117.1"/>
    </source>
</evidence>
<feature type="domain" description="NB-ARC" evidence="1">
    <location>
        <begin position="38"/>
        <end position="150"/>
    </location>
</feature>
<protein>
    <submittedName>
        <fullName evidence="2">NB-ARC domain-containing protein</fullName>
    </submittedName>
</protein>
<gene>
    <name evidence="2" type="ORF">OKJ99_21735</name>
</gene>
<dbReference type="Gene3D" id="3.40.50.300">
    <property type="entry name" value="P-loop containing nucleotide triphosphate hydrolases"/>
    <property type="match status" value="1"/>
</dbReference>
<keyword evidence="3" id="KW-1185">Reference proteome</keyword>
<dbReference type="RefSeq" id="WP_326018786.1">
    <property type="nucleotide sequence ID" value="NZ_JAOZYC010000129.1"/>
</dbReference>
<dbReference type="InterPro" id="IPR027417">
    <property type="entry name" value="P-loop_NTPase"/>
</dbReference>
<comment type="caution">
    <text evidence="2">The sequence shown here is derived from an EMBL/GenBank/DDBJ whole genome shotgun (WGS) entry which is preliminary data.</text>
</comment>
<dbReference type="PRINTS" id="PR00364">
    <property type="entry name" value="DISEASERSIST"/>
</dbReference>
<accession>A0ABU6F7W3</accession>
<dbReference type="PANTHER" id="PTHR47691:SF3">
    <property type="entry name" value="HTH-TYPE TRANSCRIPTIONAL REGULATOR RV0890C-RELATED"/>
    <property type="match status" value="1"/>
</dbReference>